<comment type="caution">
    <text evidence="7">The sequence shown here is derived from an EMBL/GenBank/DDBJ whole genome shotgun (WGS) entry which is preliminary data.</text>
</comment>
<evidence type="ECO:0000256" key="4">
    <source>
        <dbReference type="ARBA" id="ARBA00022827"/>
    </source>
</evidence>
<dbReference type="Gene3D" id="3.50.50.60">
    <property type="entry name" value="FAD/NAD(P)-binding domain"/>
    <property type="match status" value="1"/>
</dbReference>
<evidence type="ECO:0000313" key="8">
    <source>
        <dbReference type="Proteomes" id="UP001420932"/>
    </source>
</evidence>
<evidence type="ECO:0000256" key="2">
    <source>
        <dbReference type="ARBA" id="ARBA00010989"/>
    </source>
</evidence>
<dbReference type="SUPFAM" id="SSF51905">
    <property type="entry name" value="FAD/NAD(P)-binding domain"/>
    <property type="match status" value="1"/>
</dbReference>
<dbReference type="AlphaFoldDB" id="A0AAP0HQN3"/>
<dbReference type="PANTHER" id="PTHR10961">
    <property type="entry name" value="PEROXISOMAL SARCOSINE OXIDASE"/>
    <property type="match status" value="1"/>
</dbReference>
<dbReference type="InterPro" id="IPR006076">
    <property type="entry name" value="FAD-dep_OxRdtase"/>
</dbReference>
<dbReference type="Gene3D" id="3.30.9.10">
    <property type="entry name" value="D-Amino Acid Oxidase, subunit A, domain 2"/>
    <property type="match status" value="1"/>
</dbReference>
<dbReference type="Proteomes" id="UP001420932">
    <property type="component" value="Unassembled WGS sequence"/>
</dbReference>
<keyword evidence="8" id="KW-1185">Reference proteome</keyword>
<accession>A0AAP0HQN3</accession>
<gene>
    <name evidence="7" type="ORF">Syun_024813</name>
</gene>
<organism evidence="7 8">
    <name type="scientific">Stephania yunnanensis</name>
    <dbReference type="NCBI Taxonomy" id="152371"/>
    <lineage>
        <taxon>Eukaryota</taxon>
        <taxon>Viridiplantae</taxon>
        <taxon>Streptophyta</taxon>
        <taxon>Embryophyta</taxon>
        <taxon>Tracheophyta</taxon>
        <taxon>Spermatophyta</taxon>
        <taxon>Magnoliopsida</taxon>
        <taxon>Ranunculales</taxon>
        <taxon>Menispermaceae</taxon>
        <taxon>Menispermoideae</taxon>
        <taxon>Cissampelideae</taxon>
        <taxon>Stephania</taxon>
    </lineage>
</organism>
<keyword evidence="4" id="KW-0274">FAD</keyword>
<evidence type="ECO:0000256" key="5">
    <source>
        <dbReference type="ARBA" id="ARBA00023002"/>
    </source>
</evidence>
<dbReference type="GO" id="GO:0050660">
    <property type="term" value="F:flavin adenine dinucleotide binding"/>
    <property type="evidence" value="ECO:0007669"/>
    <property type="project" value="InterPro"/>
</dbReference>
<evidence type="ECO:0000313" key="7">
    <source>
        <dbReference type="EMBL" id="KAK9097768.1"/>
    </source>
</evidence>
<keyword evidence="5" id="KW-0560">Oxidoreductase</keyword>
<protein>
    <recommendedName>
        <fullName evidence="6">FAD dependent oxidoreductase domain-containing protein</fullName>
    </recommendedName>
</protein>
<comment type="cofactor">
    <cofactor evidence="1">
        <name>FAD</name>
        <dbReference type="ChEBI" id="CHEBI:57692"/>
    </cofactor>
</comment>
<sequence length="393" mass="43754">MGSAAAYYIAKRGCKVLLLEQFDFLHQQGSSHGETRTIRTTYPEHYYPSMVIESYRLWDEAESEIGFKVLHSTPHFDMGPSENKSLQSVIQSCNHNSIPHTILDPHQVLEQFSGRINLPENWIGLSTQQGGVIKATKAVSMFQTLAIQRGAVLKDNMEVVQIKRDGERDCHHVVVCTSDGSEFMGRKCVVTVGAWMRKVVERVSSIVLPIQPLHTTVCYWKIKEGCEDLFSVEKGFPSFASYAQPYIYGTPSMEFPGLIKIAVHGGEPCDPDKRAWDPLFIGDKRVSSWVEERFGGLVESKGPVIVQTCMYSMTPDGDFVIDFLGGEFGRDVVVAGGFSGHGFKMAPVVGRVLAELVLDGEAQGVELSHFRIGRFEDSPLGNVKEHEDQVYTL</sequence>
<feature type="domain" description="FAD dependent oxidoreductase" evidence="6">
    <location>
        <begin position="1"/>
        <end position="356"/>
    </location>
</feature>
<evidence type="ECO:0000259" key="6">
    <source>
        <dbReference type="Pfam" id="PF01266"/>
    </source>
</evidence>
<proteinExistence type="inferred from homology"/>
<dbReference type="InterPro" id="IPR036188">
    <property type="entry name" value="FAD/NAD-bd_sf"/>
</dbReference>
<dbReference type="InterPro" id="IPR045170">
    <property type="entry name" value="MTOX"/>
</dbReference>
<keyword evidence="3" id="KW-0285">Flavoprotein</keyword>
<name>A0AAP0HQN3_9MAGN</name>
<dbReference type="Pfam" id="PF01266">
    <property type="entry name" value="DAO"/>
    <property type="match status" value="1"/>
</dbReference>
<dbReference type="EMBL" id="JBBNAF010000011">
    <property type="protein sequence ID" value="KAK9097768.1"/>
    <property type="molecule type" value="Genomic_DNA"/>
</dbReference>
<evidence type="ECO:0000256" key="3">
    <source>
        <dbReference type="ARBA" id="ARBA00022630"/>
    </source>
</evidence>
<dbReference type="SUPFAM" id="SSF54373">
    <property type="entry name" value="FAD-linked reductases, C-terminal domain"/>
    <property type="match status" value="1"/>
</dbReference>
<comment type="similarity">
    <text evidence="2">Belongs to the MSOX/MTOX family.</text>
</comment>
<dbReference type="PANTHER" id="PTHR10961:SF7">
    <property type="entry name" value="FAD DEPENDENT OXIDOREDUCTASE DOMAIN-CONTAINING PROTEIN"/>
    <property type="match status" value="1"/>
</dbReference>
<evidence type="ECO:0000256" key="1">
    <source>
        <dbReference type="ARBA" id="ARBA00001974"/>
    </source>
</evidence>
<reference evidence="7 8" key="1">
    <citation type="submission" date="2024-01" db="EMBL/GenBank/DDBJ databases">
        <title>Genome assemblies of Stephania.</title>
        <authorList>
            <person name="Yang L."/>
        </authorList>
    </citation>
    <scope>NUCLEOTIDE SEQUENCE [LARGE SCALE GENOMIC DNA]</scope>
    <source>
        <strain evidence="7">YNDBR</strain>
        <tissue evidence="7">Leaf</tissue>
    </source>
</reference>
<dbReference type="GO" id="GO:0008115">
    <property type="term" value="F:sarcosine oxidase activity"/>
    <property type="evidence" value="ECO:0007669"/>
    <property type="project" value="TreeGrafter"/>
</dbReference>